<dbReference type="Pfam" id="PF14248">
    <property type="entry name" value="DUF4345"/>
    <property type="match status" value="1"/>
</dbReference>
<name>A0A3S0WWL9_9PROT</name>
<dbReference type="Proteomes" id="UP000280346">
    <property type="component" value="Unassembled WGS sequence"/>
</dbReference>
<organism evidence="3 4">
    <name type="scientific">Azospirillum doebereinerae</name>
    <dbReference type="NCBI Taxonomy" id="92933"/>
    <lineage>
        <taxon>Bacteria</taxon>
        <taxon>Pseudomonadati</taxon>
        <taxon>Pseudomonadota</taxon>
        <taxon>Alphaproteobacteria</taxon>
        <taxon>Rhodospirillales</taxon>
        <taxon>Azospirillaceae</taxon>
        <taxon>Azospirillum</taxon>
    </lineage>
</organism>
<feature type="signal peptide" evidence="2">
    <location>
        <begin position="1"/>
        <end position="22"/>
    </location>
</feature>
<keyword evidence="1" id="KW-0812">Transmembrane</keyword>
<keyword evidence="2" id="KW-0732">Signal</keyword>
<evidence type="ECO:0000256" key="2">
    <source>
        <dbReference type="SAM" id="SignalP"/>
    </source>
</evidence>
<keyword evidence="1" id="KW-0472">Membrane</keyword>
<gene>
    <name evidence="3" type="ORF">EJ913_07010</name>
</gene>
<sequence length="133" mass="13766">MERRILQVVVALLCLVPLSAGAAGVVLGPGFVFPNLTATADPAPFADLDSHFRYLSGIFLGVGLLFVSTVPTIERSTGRFRLAAALVVVGGLARALSLAQTGAPSAPHLAGLGLELVVTPLLVLWQARVAAKR</sequence>
<accession>A0A3S0WWL9</accession>
<feature type="chain" id="PRO_5018664076" evidence="2">
    <location>
        <begin position="23"/>
        <end position="133"/>
    </location>
</feature>
<dbReference type="EMBL" id="RZIJ01000004">
    <property type="protein sequence ID" value="RUQ74107.1"/>
    <property type="molecule type" value="Genomic_DNA"/>
</dbReference>
<proteinExistence type="predicted"/>
<dbReference type="AlphaFoldDB" id="A0A3S0WWL9"/>
<reference evidence="3 4" key="1">
    <citation type="submission" date="2018-12" db="EMBL/GenBank/DDBJ databases">
        <authorList>
            <person name="Yang Y."/>
        </authorList>
    </citation>
    <scope>NUCLEOTIDE SEQUENCE [LARGE SCALE GENOMIC DNA]</scope>
    <source>
        <strain evidence="3 4">GSF71</strain>
    </source>
</reference>
<evidence type="ECO:0000313" key="3">
    <source>
        <dbReference type="EMBL" id="RUQ74107.1"/>
    </source>
</evidence>
<protein>
    <submittedName>
        <fullName evidence="3">DUF4345 domain-containing protein</fullName>
    </submittedName>
</protein>
<keyword evidence="1" id="KW-1133">Transmembrane helix</keyword>
<evidence type="ECO:0000313" key="4">
    <source>
        <dbReference type="Proteomes" id="UP000280346"/>
    </source>
</evidence>
<comment type="caution">
    <text evidence="3">The sequence shown here is derived from an EMBL/GenBank/DDBJ whole genome shotgun (WGS) entry which is preliminary data.</text>
</comment>
<feature type="transmembrane region" description="Helical" evidence="1">
    <location>
        <begin position="54"/>
        <end position="73"/>
    </location>
</feature>
<dbReference type="InterPro" id="IPR025597">
    <property type="entry name" value="DUF4345"/>
</dbReference>
<dbReference type="OrthoDB" id="7619515at2"/>
<keyword evidence="4" id="KW-1185">Reference proteome</keyword>
<feature type="transmembrane region" description="Helical" evidence="1">
    <location>
        <begin position="80"/>
        <end position="99"/>
    </location>
</feature>
<evidence type="ECO:0000256" key="1">
    <source>
        <dbReference type="SAM" id="Phobius"/>
    </source>
</evidence>
<dbReference type="RefSeq" id="WP_126996184.1">
    <property type="nucleotide sequence ID" value="NZ_JBNPXW010000007.1"/>
</dbReference>
<feature type="transmembrane region" description="Helical" evidence="1">
    <location>
        <begin position="105"/>
        <end position="125"/>
    </location>
</feature>